<name>A0A516H527_9PROT</name>
<dbReference type="OrthoDB" id="8138607at2"/>
<dbReference type="EMBL" id="CP041636">
    <property type="protein sequence ID" value="QDO98899.1"/>
    <property type="molecule type" value="Genomic_DNA"/>
</dbReference>
<gene>
    <name evidence="1" type="ORF">FNB15_17205</name>
</gene>
<dbReference type="Proteomes" id="UP000317496">
    <property type="component" value="Chromosome"/>
</dbReference>
<dbReference type="RefSeq" id="WP_144257896.1">
    <property type="nucleotide sequence ID" value="NZ_CP041636.1"/>
</dbReference>
<sequence length="225" mass="24243">MGTIATASAKAVFGDLMTAHQTLASNTPAKVAAAKFADYLEEKQSANRLPSVSPGQHPSPELLGKVLFGTAWDADTKTIRLDKIAADIQKRTAEFAGQFKQALASHGIDPNIPVELSTGGDGRIIVDNGHPNAEEISKLFAADPQLAQTYRDVAASNDHLTLMQAGAAYVKDWNAAKTDGERTALWNRYSTLMDKMISMFSSRMTFGPSTVVAESQQMLRRMGIS</sequence>
<reference evidence="1 2" key="1">
    <citation type="submission" date="2019-07" db="EMBL/GenBank/DDBJ databases">
        <title>Genome sequencing for Ferrovibrio sp. K5.</title>
        <authorList>
            <person name="Park S.-J."/>
        </authorList>
    </citation>
    <scope>NUCLEOTIDE SEQUENCE [LARGE SCALE GENOMIC DNA]</scope>
    <source>
        <strain evidence="1 2">K5</strain>
    </source>
</reference>
<organism evidence="1 2">
    <name type="scientific">Ferrovibrio terrae</name>
    <dbReference type="NCBI Taxonomy" id="2594003"/>
    <lineage>
        <taxon>Bacteria</taxon>
        <taxon>Pseudomonadati</taxon>
        <taxon>Pseudomonadota</taxon>
        <taxon>Alphaproteobacteria</taxon>
        <taxon>Rhodospirillales</taxon>
        <taxon>Rhodospirillaceae</taxon>
        <taxon>Ferrovibrio</taxon>
    </lineage>
</organism>
<protein>
    <submittedName>
        <fullName evidence="1">Uncharacterized protein</fullName>
    </submittedName>
</protein>
<proteinExistence type="predicted"/>
<evidence type="ECO:0000313" key="2">
    <source>
        <dbReference type="Proteomes" id="UP000317496"/>
    </source>
</evidence>
<accession>A0A516H527</accession>
<evidence type="ECO:0000313" key="1">
    <source>
        <dbReference type="EMBL" id="QDO98899.1"/>
    </source>
</evidence>
<keyword evidence="2" id="KW-1185">Reference proteome</keyword>
<dbReference type="AlphaFoldDB" id="A0A516H527"/>
<dbReference type="KEGG" id="fer:FNB15_17205"/>